<evidence type="ECO:0000313" key="4">
    <source>
        <dbReference type="Proteomes" id="UP000316096"/>
    </source>
</evidence>
<dbReference type="PANTHER" id="PTHR43649:SF29">
    <property type="entry name" value="OSMOPROTECTIVE COMPOUNDS-BINDING PROTEIN GGTB"/>
    <property type="match status" value="1"/>
</dbReference>
<dbReference type="InterPro" id="IPR006059">
    <property type="entry name" value="SBP"/>
</dbReference>
<keyword evidence="4" id="KW-1185">Reference proteome</keyword>
<reference evidence="3 4" key="1">
    <citation type="submission" date="2019-06" db="EMBL/GenBank/DDBJ databases">
        <title>Sequencing the genomes of 1000 actinobacteria strains.</title>
        <authorList>
            <person name="Klenk H.-P."/>
        </authorList>
    </citation>
    <scope>NUCLEOTIDE SEQUENCE [LARGE SCALE GENOMIC DNA]</scope>
    <source>
        <strain evidence="3 4">DSM 102200</strain>
    </source>
</reference>
<dbReference type="EMBL" id="VFOZ01000002">
    <property type="protein sequence ID" value="TQL90421.1"/>
    <property type="molecule type" value="Genomic_DNA"/>
</dbReference>
<dbReference type="Proteomes" id="UP000316096">
    <property type="component" value="Unassembled WGS sequence"/>
</dbReference>
<dbReference type="Pfam" id="PF01547">
    <property type="entry name" value="SBP_bac_1"/>
    <property type="match status" value="1"/>
</dbReference>
<evidence type="ECO:0000313" key="3">
    <source>
        <dbReference type="EMBL" id="TQL90421.1"/>
    </source>
</evidence>
<dbReference type="SUPFAM" id="SSF53850">
    <property type="entry name" value="Periplasmic binding protein-like II"/>
    <property type="match status" value="1"/>
</dbReference>
<proteinExistence type="inferred from homology"/>
<accession>A0A543C014</accession>
<protein>
    <submittedName>
        <fullName evidence="3">Alpha-glucoside transport system substrate-binding protein</fullName>
    </submittedName>
</protein>
<organism evidence="3 4">
    <name type="scientific">Actinoallomurus bryophytorum</name>
    <dbReference type="NCBI Taxonomy" id="1490222"/>
    <lineage>
        <taxon>Bacteria</taxon>
        <taxon>Bacillati</taxon>
        <taxon>Actinomycetota</taxon>
        <taxon>Actinomycetes</taxon>
        <taxon>Streptosporangiales</taxon>
        <taxon>Thermomonosporaceae</taxon>
        <taxon>Actinoallomurus</taxon>
    </lineage>
</organism>
<dbReference type="RefSeq" id="WP_141962459.1">
    <property type="nucleotide sequence ID" value="NZ_VFOZ01000002.1"/>
</dbReference>
<name>A0A543C014_9ACTN</name>
<evidence type="ECO:0000256" key="2">
    <source>
        <dbReference type="ARBA" id="ARBA00022448"/>
    </source>
</evidence>
<dbReference type="AlphaFoldDB" id="A0A543C014"/>
<comment type="caution">
    <text evidence="3">The sequence shown here is derived from an EMBL/GenBank/DDBJ whole genome shotgun (WGS) entry which is preliminary data.</text>
</comment>
<dbReference type="Gene3D" id="3.40.190.10">
    <property type="entry name" value="Periplasmic binding protein-like II"/>
    <property type="match status" value="2"/>
</dbReference>
<sequence>MRRREALATLALFTLADAGCGAGRDDLRVVAVWNGWELTRFHDVLSAFSRRGPWKVSLLSAGNDVGALVGNRVARTAVPDVALVQRPQLVAAARRRLVPQEAPPGVPAGWTRLLTFDGRVYGSWFKVAHKSIVWYRPDLLLREPRDWDDWVAICRDLAGRGRPPLALGAADGWVLTDWFENALLSIDPGTYGRLASGAALWRHPSVAAALARIGEMWSIPGVFAGGSRRALLTQFDEALVDVFEHGSAVMVPGADFYYPIIRQNGSAPARWFRFPSRRGERPPLLTGGDAAVLLRPASAAGRALVDWLASPEAVRPWASTGGLLSLDPSVNDYPRDLGPLAAQLREETAGGVTFDLSDQLGGRLAGSDGRGTWRIFQEFFTAVAGHPSAVTAAVGRAVTALDIASRGAS</sequence>
<dbReference type="PANTHER" id="PTHR43649">
    <property type="entry name" value="ARABINOSE-BINDING PROTEIN-RELATED"/>
    <property type="match status" value="1"/>
</dbReference>
<comment type="similarity">
    <text evidence="1">Belongs to the bacterial solute-binding protein 1 family.</text>
</comment>
<gene>
    <name evidence="3" type="ORF">FB559_7725</name>
</gene>
<dbReference type="InterPro" id="IPR050490">
    <property type="entry name" value="Bact_solute-bd_prot1"/>
</dbReference>
<keyword evidence="2" id="KW-0813">Transport</keyword>
<evidence type="ECO:0000256" key="1">
    <source>
        <dbReference type="ARBA" id="ARBA00008520"/>
    </source>
</evidence>
<dbReference type="OrthoDB" id="3507433at2"/>